<dbReference type="PANTHER" id="PTHR46862:SF2">
    <property type="entry name" value="OS02G0611400 PROTEIN"/>
    <property type="match status" value="1"/>
</dbReference>
<dbReference type="Pfam" id="PF13812">
    <property type="entry name" value="PPR_3"/>
    <property type="match status" value="1"/>
</dbReference>
<dbReference type="Pfam" id="PF23276">
    <property type="entry name" value="TPR_24"/>
    <property type="match status" value="1"/>
</dbReference>
<evidence type="ECO:0000259" key="6">
    <source>
        <dbReference type="Pfam" id="PF03478"/>
    </source>
</evidence>
<dbReference type="Pfam" id="PF03478">
    <property type="entry name" value="Beta-prop_KIB1-4"/>
    <property type="match status" value="1"/>
</dbReference>
<dbReference type="EMBL" id="PQIB02000012">
    <property type="protein sequence ID" value="RLM80091.1"/>
    <property type="molecule type" value="Genomic_DNA"/>
</dbReference>
<name>A0A3L6QHC0_PANMI</name>
<dbReference type="InterPro" id="IPR005174">
    <property type="entry name" value="KIB1-4_b-propeller"/>
</dbReference>
<feature type="domain" description="Pentatricopeptide repeat-containing protein-mitochondrial" evidence="7">
    <location>
        <begin position="382"/>
        <end position="505"/>
    </location>
</feature>
<keyword evidence="4" id="KW-0175">Coiled coil</keyword>
<sequence>MRALVSLSRLARRISASLATVRAPAPPLLRHIHADAPPPPPPQDPPPFVSRILESEPSLTPSAEPEPAPDPFLDEFLARFVAAFRPELAAAFPEHDRAVLDEMLRLVADAVVCRVTGAYPGPDAAELSDDLWAAVWKVSASVQEAMRRDQVRADLRHYLHCDEVKEMTRFAVDVGIRGSMLRELRFKWAREKLEEVEFYRGLDGMRAEAEAAADPAAAPVRRLTALPKRKGEVKFTMYGLDMSDPKWAEVAERTAEAEAHFVPREAKPVEGKAKKAEGRLLSVDPRKGDPVPAMEEWKEELRPKRVDWMALLERVKARNVELYLKVAEILLAEESFEANIRDYSKLIDLHAKANHVEGAEIILGKMKEKGVAPDILTSITLVHMYSKAGNLDRAKEAFEFIRNEGFKPDLKLFSSMIKCYISHGEPGQADDLLKYMRDKDIKATREMYTDVIRAYAQQGLVGNAQNVHRSMHVARIESTPELFTISIEAYGRIGDTENACALFQQMRRSGHEPDDSSIAGVVTAYMKKNQFDQALHWLLSLEKEGLKPGIKTNLVLLDWLSMLQLVLEAEQLVQKIKQLGEEPIEVHVFLADMYAKSRQEEKARKSLKILEEKKKLLKADQFERIIRGLLDGGFSEEANKYYKMMKSCGFEPSETIEVGVKVLNQRTNSLDLDTAIWNRHVISFLFSHDGKMLMVRYSVSNVELLGGRAASEPVRLFTTGGDTLRMEVLEVDVAEERLLPLRSLGRLAVFVGHTHCLAVSSERFPSIVPDAVYIGYQHQQPWSFSMFHIGSSRTEPPHQFDFQHQDWKIVPRWRPCNLDHYLVCYVDRKGVLQWSMHHSQQACSYAILIN</sequence>
<keyword evidence="1" id="KW-0677">Repeat</keyword>
<evidence type="ECO:0000256" key="1">
    <source>
        <dbReference type="ARBA" id="ARBA00022737"/>
    </source>
</evidence>
<feature type="compositionally biased region" description="Pro residues" evidence="5">
    <location>
        <begin position="36"/>
        <end position="48"/>
    </location>
</feature>
<dbReference type="OrthoDB" id="185373at2759"/>
<comment type="caution">
    <text evidence="8">The sequence shown here is derived from an EMBL/GenBank/DDBJ whole genome shotgun (WGS) entry which is preliminary data.</text>
</comment>
<proteinExistence type="predicted"/>
<reference evidence="9" key="1">
    <citation type="journal article" date="2019" name="Nat. Commun.">
        <title>The genome of broomcorn millet.</title>
        <authorList>
            <person name="Zou C."/>
            <person name="Miki D."/>
            <person name="Li D."/>
            <person name="Tang Q."/>
            <person name="Xiao L."/>
            <person name="Rajput S."/>
            <person name="Deng P."/>
            <person name="Jia W."/>
            <person name="Huang R."/>
            <person name="Zhang M."/>
            <person name="Sun Y."/>
            <person name="Hu J."/>
            <person name="Fu X."/>
            <person name="Schnable P.S."/>
            <person name="Li F."/>
            <person name="Zhang H."/>
            <person name="Feng B."/>
            <person name="Zhu X."/>
            <person name="Liu R."/>
            <person name="Schnable J.C."/>
            <person name="Zhu J.-K."/>
            <person name="Zhang H."/>
        </authorList>
    </citation>
    <scope>NUCLEOTIDE SEQUENCE [LARGE SCALE GENOMIC DNA]</scope>
</reference>
<protein>
    <submittedName>
        <fullName evidence="8">Pentatricopeptide repeat-containing protein</fullName>
    </submittedName>
</protein>
<keyword evidence="2" id="KW-0809">Transit peptide</keyword>
<evidence type="ECO:0000313" key="9">
    <source>
        <dbReference type="Proteomes" id="UP000275267"/>
    </source>
</evidence>
<evidence type="ECO:0000256" key="4">
    <source>
        <dbReference type="SAM" id="Coils"/>
    </source>
</evidence>
<dbReference type="Pfam" id="PF01535">
    <property type="entry name" value="PPR"/>
    <property type="match status" value="1"/>
</dbReference>
<evidence type="ECO:0000256" key="2">
    <source>
        <dbReference type="ARBA" id="ARBA00022946"/>
    </source>
</evidence>
<feature type="domain" description="KIB1-4 beta-propeller" evidence="6">
    <location>
        <begin position="685"/>
        <end position="774"/>
    </location>
</feature>
<feature type="repeat" description="PPR" evidence="3">
    <location>
        <begin position="339"/>
        <end position="373"/>
    </location>
</feature>
<dbReference type="InterPro" id="IPR011990">
    <property type="entry name" value="TPR-like_helical_dom_sf"/>
</dbReference>
<evidence type="ECO:0000256" key="5">
    <source>
        <dbReference type="SAM" id="MobiDB-lite"/>
    </source>
</evidence>
<feature type="repeat" description="PPR" evidence="3">
    <location>
        <begin position="409"/>
        <end position="443"/>
    </location>
</feature>
<dbReference type="InterPro" id="IPR057027">
    <property type="entry name" value="TPR_mt"/>
</dbReference>
<dbReference type="Gene3D" id="1.25.40.10">
    <property type="entry name" value="Tetratricopeptide repeat domain"/>
    <property type="match status" value="2"/>
</dbReference>
<feature type="repeat" description="PPR" evidence="3">
    <location>
        <begin position="374"/>
        <end position="408"/>
    </location>
</feature>
<dbReference type="PANTHER" id="PTHR46862">
    <property type="entry name" value="OS07G0661900 PROTEIN"/>
    <property type="match status" value="1"/>
</dbReference>
<dbReference type="NCBIfam" id="TIGR00756">
    <property type="entry name" value="PPR"/>
    <property type="match status" value="4"/>
</dbReference>
<evidence type="ECO:0000259" key="7">
    <source>
        <dbReference type="Pfam" id="PF23276"/>
    </source>
</evidence>
<feature type="coiled-coil region" evidence="4">
    <location>
        <begin position="562"/>
        <end position="620"/>
    </location>
</feature>
<keyword evidence="9" id="KW-1185">Reference proteome</keyword>
<feature type="region of interest" description="Disordered" evidence="5">
    <location>
        <begin position="30"/>
        <end position="68"/>
    </location>
</feature>
<feature type="repeat" description="PPR" evidence="3">
    <location>
        <begin position="479"/>
        <end position="513"/>
    </location>
</feature>
<dbReference type="InterPro" id="IPR002885">
    <property type="entry name" value="PPR_rpt"/>
</dbReference>
<dbReference type="STRING" id="4540.A0A3L6QHC0"/>
<evidence type="ECO:0000256" key="3">
    <source>
        <dbReference type="PROSITE-ProRule" id="PRU00708"/>
    </source>
</evidence>
<evidence type="ECO:0000313" key="8">
    <source>
        <dbReference type="EMBL" id="RLM80091.1"/>
    </source>
</evidence>
<dbReference type="Proteomes" id="UP000275267">
    <property type="component" value="Unassembled WGS sequence"/>
</dbReference>
<dbReference type="AlphaFoldDB" id="A0A3L6QHC0"/>
<dbReference type="PROSITE" id="PS51375">
    <property type="entry name" value="PPR"/>
    <property type="match status" value="4"/>
</dbReference>
<organism evidence="8 9">
    <name type="scientific">Panicum miliaceum</name>
    <name type="common">Proso millet</name>
    <name type="synonym">Broomcorn millet</name>
    <dbReference type="NCBI Taxonomy" id="4540"/>
    <lineage>
        <taxon>Eukaryota</taxon>
        <taxon>Viridiplantae</taxon>
        <taxon>Streptophyta</taxon>
        <taxon>Embryophyta</taxon>
        <taxon>Tracheophyta</taxon>
        <taxon>Spermatophyta</taxon>
        <taxon>Magnoliopsida</taxon>
        <taxon>Liliopsida</taxon>
        <taxon>Poales</taxon>
        <taxon>Poaceae</taxon>
        <taxon>PACMAD clade</taxon>
        <taxon>Panicoideae</taxon>
        <taxon>Panicodae</taxon>
        <taxon>Paniceae</taxon>
        <taxon>Panicinae</taxon>
        <taxon>Panicum</taxon>
        <taxon>Panicum sect. Panicum</taxon>
    </lineage>
</organism>
<gene>
    <name evidence="8" type="ORF">C2845_PM12G12020</name>
</gene>
<accession>A0A3L6QHC0</accession>